<keyword evidence="3" id="KW-0902">Two-component regulatory system</keyword>
<sequence length="558" mass="61156">MTSPDSQPTLPHAEKLVDAMIKLTAASGVDGILQAFVNEATRLTNARYGALSILDTWGEARLFFNRDYTHPSETEQVFTGMNLVNLVPTDETYILNDASSLDRIPQSDAETLHKLLVTPTPIHDQTMSRLYLVNKPTDFDDDDVRMLHALTRVAAATVAKARLYQESRNRERWMKGTQRIVTSMLEGNDEEEILPHIAKTVLDVAQADTALIVLPSVGYSWACEISEGYMADTLLGTVFPPEGRAMAVVHEGTGMIVDSLANASMLRVDQLKNFGPAMYVPLINRGVAQGVLLILRKIGAPAFNRSDLPLAEALAGQAAFALELSSARHTEDMAALYDERDRIGRDLHDFAIQQLFATGMRIDTAKAKLYTGDTTREQIDSILSDALEAVDASVRQIRSIVHDLREPDQEVDLVERLRRETSIARNSLGFAPSLILDLDGQLIEPDDPDSIDEVSARVDDAIADDVVAVVREGLSNIARHAHATAAQVLIDVHGHAELGEISVRVTDDGVGIPKNRTRTSGLGNLRMRARRLKGSFKIGPAQTGHGTTMVWTVPLADY</sequence>
<keyword evidence="7" id="KW-1185">Reference proteome</keyword>
<dbReference type="EMBL" id="JASXSX010000005">
    <property type="protein sequence ID" value="MDT3768129.1"/>
    <property type="molecule type" value="Genomic_DNA"/>
</dbReference>
<feature type="domain" description="GAF" evidence="4">
    <location>
        <begin position="189"/>
        <end position="332"/>
    </location>
</feature>
<dbReference type="InterPro" id="IPR029016">
    <property type="entry name" value="GAF-like_dom_sf"/>
</dbReference>
<keyword evidence="1" id="KW-0808">Transferase</keyword>
<dbReference type="SMART" id="SM00065">
    <property type="entry name" value="GAF"/>
    <property type="match status" value="2"/>
</dbReference>
<dbReference type="InterPro" id="IPR003594">
    <property type="entry name" value="HATPase_dom"/>
</dbReference>
<evidence type="ECO:0000256" key="3">
    <source>
        <dbReference type="ARBA" id="ARBA00023012"/>
    </source>
</evidence>
<comment type="caution">
    <text evidence="6">The sequence shown here is derived from an EMBL/GenBank/DDBJ whole genome shotgun (WGS) entry which is preliminary data.</text>
</comment>
<dbReference type="SUPFAM" id="SSF55781">
    <property type="entry name" value="GAF domain-like"/>
    <property type="match status" value="2"/>
</dbReference>
<reference evidence="6 7" key="1">
    <citation type="submission" date="2023-06" db="EMBL/GenBank/DDBJ databases">
        <title>Draft genome sequence of Gleimia hominis type strain CCUG 57540T.</title>
        <authorList>
            <person name="Salva-Serra F."/>
            <person name="Cardew S."/>
            <person name="Jensie Markopoulos S."/>
            <person name="Ohlen M."/>
            <person name="Inganas E."/>
            <person name="Svensson-Stadler L."/>
            <person name="Moore E.R.B."/>
        </authorList>
    </citation>
    <scope>NUCLEOTIDE SEQUENCE [LARGE SCALE GENOMIC DNA]</scope>
    <source>
        <strain evidence="6 7">CCUG 57540</strain>
    </source>
</reference>
<accession>A0ABU3ICN4</accession>
<dbReference type="Pfam" id="PF07730">
    <property type="entry name" value="HisKA_3"/>
    <property type="match status" value="1"/>
</dbReference>
<dbReference type="InterPro" id="IPR003018">
    <property type="entry name" value="GAF"/>
</dbReference>
<dbReference type="SUPFAM" id="SSF55874">
    <property type="entry name" value="ATPase domain of HSP90 chaperone/DNA topoisomerase II/histidine kinase"/>
    <property type="match status" value="1"/>
</dbReference>
<dbReference type="Gene3D" id="1.20.5.1930">
    <property type="match status" value="1"/>
</dbReference>
<dbReference type="Pfam" id="PF02518">
    <property type="entry name" value="HATPase_c"/>
    <property type="match status" value="1"/>
</dbReference>
<evidence type="ECO:0000256" key="2">
    <source>
        <dbReference type="ARBA" id="ARBA00022777"/>
    </source>
</evidence>
<dbReference type="Proteomes" id="UP001247542">
    <property type="component" value="Unassembled WGS sequence"/>
</dbReference>
<feature type="domain" description="GAF" evidence="4">
    <location>
        <begin position="28"/>
        <end position="168"/>
    </location>
</feature>
<protein>
    <submittedName>
        <fullName evidence="6">GAF domain-containing protein</fullName>
    </submittedName>
</protein>
<dbReference type="Gene3D" id="3.30.450.40">
    <property type="match status" value="2"/>
</dbReference>
<evidence type="ECO:0000313" key="7">
    <source>
        <dbReference type="Proteomes" id="UP001247542"/>
    </source>
</evidence>
<evidence type="ECO:0000259" key="4">
    <source>
        <dbReference type="SMART" id="SM00065"/>
    </source>
</evidence>
<name>A0ABU3ICN4_9ACTO</name>
<dbReference type="Gene3D" id="3.30.565.10">
    <property type="entry name" value="Histidine kinase-like ATPase, C-terminal domain"/>
    <property type="match status" value="1"/>
</dbReference>
<dbReference type="InterPro" id="IPR036890">
    <property type="entry name" value="HATPase_C_sf"/>
</dbReference>
<evidence type="ECO:0000256" key="1">
    <source>
        <dbReference type="ARBA" id="ARBA00022679"/>
    </source>
</evidence>
<dbReference type="Pfam" id="PF01590">
    <property type="entry name" value="GAF"/>
    <property type="match status" value="1"/>
</dbReference>
<dbReference type="InterPro" id="IPR050482">
    <property type="entry name" value="Sensor_HK_TwoCompSys"/>
</dbReference>
<proteinExistence type="predicted"/>
<dbReference type="PANTHER" id="PTHR24421">
    <property type="entry name" value="NITRATE/NITRITE SENSOR PROTEIN NARX-RELATED"/>
    <property type="match status" value="1"/>
</dbReference>
<evidence type="ECO:0000259" key="5">
    <source>
        <dbReference type="SMART" id="SM00387"/>
    </source>
</evidence>
<evidence type="ECO:0000313" key="6">
    <source>
        <dbReference type="EMBL" id="MDT3768129.1"/>
    </source>
</evidence>
<dbReference type="CDD" id="cd16917">
    <property type="entry name" value="HATPase_UhpB-NarQ-NarX-like"/>
    <property type="match status" value="1"/>
</dbReference>
<dbReference type="InterPro" id="IPR011712">
    <property type="entry name" value="Sig_transdc_His_kin_sub3_dim/P"/>
</dbReference>
<dbReference type="SMART" id="SM00387">
    <property type="entry name" value="HATPase_c"/>
    <property type="match status" value="1"/>
</dbReference>
<dbReference type="PANTHER" id="PTHR24421:SF56">
    <property type="entry name" value="OXYGEN SENSOR HISTIDINE KINASE RESPONSE REGULATOR DOST"/>
    <property type="match status" value="1"/>
</dbReference>
<organism evidence="6 7">
    <name type="scientific">Gleimia hominis</name>
    <dbReference type="NCBI Taxonomy" id="595468"/>
    <lineage>
        <taxon>Bacteria</taxon>
        <taxon>Bacillati</taxon>
        <taxon>Actinomycetota</taxon>
        <taxon>Actinomycetes</taxon>
        <taxon>Actinomycetales</taxon>
        <taxon>Actinomycetaceae</taxon>
        <taxon>Gleimia</taxon>
    </lineage>
</organism>
<dbReference type="RefSeq" id="WP_313274546.1">
    <property type="nucleotide sequence ID" value="NZ_JASXSX010000005.1"/>
</dbReference>
<feature type="domain" description="Histidine kinase/HSP90-like ATPase" evidence="5">
    <location>
        <begin position="461"/>
        <end position="557"/>
    </location>
</feature>
<gene>
    <name evidence="6" type="ORF">QS713_08665</name>
</gene>
<keyword evidence="2" id="KW-0418">Kinase</keyword>